<comment type="caution">
    <text evidence="1">The sequence shown here is derived from an EMBL/GenBank/DDBJ whole genome shotgun (WGS) entry which is preliminary data.</text>
</comment>
<gene>
    <name evidence="1" type="ORF">H9Q72_003789</name>
</gene>
<keyword evidence="2" id="KW-1185">Reference proteome</keyword>
<dbReference type="Proteomes" id="UP000750502">
    <property type="component" value="Unassembled WGS sequence"/>
</dbReference>
<dbReference type="EMBL" id="JADFTT010000093">
    <property type="protein sequence ID" value="KAG5768804.1"/>
    <property type="molecule type" value="Genomic_DNA"/>
</dbReference>
<sequence>MSPSFIWVGYATVKDINKPQPKNKEDKSWDKAYMPIIFGCEHYEVNYTVQFDYVRGAQSYKTTNREYVRKVVNTTHFRKDIKKAVDPRK</sequence>
<evidence type="ECO:0000313" key="2">
    <source>
        <dbReference type="Proteomes" id="UP000750502"/>
    </source>
</evidence>
<organism evidence="1 2">
    <name type="scientific">Fusarium xylarioides</name>
    <dbReference type="NCBI Taxonomy" id="221167"/>
    <lineage>
        <taxon>Eukaryota</taxon>
        <taxon>Fungi</taxon>
        <taxon>Dikarya</taxon>
        <taxon>Ascomycota</taxon>
        <taxon>Pezizomycotina</taxon>
        <taxon>Sordariomycetes</taxon>
        <taxon>Hypocreomycetidae</taxon>
        <taxon>Hypocreales</taxon>
        <taxon>Nectriaceae</taxon>
        <taxon>Fusarium</taxon>
        <taxon>Fusarium fujikuroi species complex</taxon>
    </lineage>
</organism>
<proteinExistence type="predicted"/>
<reference evidence="1" key="1">
    <citation type="journal article" date="2020" name="bioRxiv">
        <title>Historical genomics reveals the evolutionary mechanisms behind multiple outbreaks of the host-specific coffee wilt pathogen Fusarium xylarioides.</title>
        <authorList>
            <person name="Peck D."/>
            <person name="Nowell R.W."/>
            <person name="Flood J."/>
            <person name="Ryan M.J."/>
            <person name="Barraclough T.G."/>
        </authorList>
    </citation>
    <scope>NUCLEOTIDE SEQUENCE</scope>
    <source>
        <strain evidence="1">IMI 127659i</strain>
    </source>
</reference>
<evidence type="ECO:0000313" key="1">
    <source>
        <dbReference type="EMBL" id="KAG5768804.1"/>
    </source>
</evidence>
<name>A0A9P7I3K1_9HYPO</name>
<dbReference type="AlphaFoldDB" id="A0A9P7I3K1"/>
<protein>
    <submittedName>
        <fullName evidence="1">Uncharacterized protein</fullName>
    </submittedName>
</protein>
<dbReference type="OrthoDB" id="5340195at2759"/>
<reference evidence="1" key="2">
    <citation type="submission" date="2020-10" db="EMBL/GenBank/DDBJ databases">
        <authorList>
            <person name="Peck L.D."/>
            <person name="Nowell R.W."/>
            <person name="Flood J."/>
            <person name="Ryan M.J."/>
            <person name="Barraclough T.G."/>
        </authorList>
    </citation>
    <scope>NUCLEOTIDE SEQUENCE</scope>
    <source>
        <strain evidence="1">IMI 127659i</strain>
    </source>
</reference>
<accession>A0A9P7I3K1</accession>